<dbReference type="SUPFAM" id="SSF53623">
    <property type="entry name" value="MurD-like peptide ligases, catalytic domain"/>
    <property type="match status" value="1"/>
</dbReference>
<sequence length="462" mass="50854">MKRSISWIDETTGGQTVFVEDKDKLISSVSTDTRSLQQGALYVPLVGDRFNGHQFLSQAMEAGAVVALWSELEPIPEGCSIPLIVVPDTLTALQQMAKKYREELAIPIVGITGSNGKTTTKDLVAAVLGQAFRVHKTVGNLNNHIGVPLTLLSIPEETEIAIVEMGMNHTGEISLLSQLATPQVAIVTNIGESHIAHFGSREGIADAKLEIVEGLSPNGTLIYDGDEPLLAEKVRQIPQTQIRIGWGEMNDEMPMDVEVLGTEGFTFQSRQTHHRYRLPLLGRHNMVNACYAIAVGRFFQMSEAQIAQGFLHVGLTGMRLEMLTAKNGMPIINDCYNASPTSMKAAIRLLQEIEPTKEKWALLGDIRELGEEWEESYHRELGAYVIEKGIHKLFTVGDRGKWIAEGAKEVRHDLSCEIIHFSSVEEASKHIDKIGHPQALILVKASRAMKLDQAIRSLVEGA</sequence>
<evidence type="ECO:0000256" key="5">
    <source>
        <dbReference type="ARBA" id="ARBA00022840"/>
    </source>
</evidence>
<dbReference type="Proteomes" id="UP000294746">
    <property type="component" value="Unassembled WGS sequence"/>
</dbReference>
<dbReference type="EMBL" id="SLXV01000002">
    <property type="protein sequence ID" value="TCP70429.1"/>
    <property type="molecule type" value="Genomic_DNA"/>
</dbReference>
<protein>
    <recommendedName>
        <fullName evidence="10 11">UDP-N-acetylmuramoyl-tripeptide--D-alanyl-D-alanine ligase</fullName>
        <ecNumber evidence="10 11">6.3.2.10</ecNumber>
    </recommendedName>
    <alternativeName>
        <fullName evidence="10">D-alanyl-D-alanine-adding enzyme</fullName>
    </alternativeName>
</protein>
<organism evidence="15 16">
    <name type="scientific">Baia soyae</name>
    <dbReference type="NCBI Taxonomy" id="1544746"/>
    <lineage>
        <taxon>Bacteria</taxon>
        <taxon>Bacillati</taxon>
        <taxon>Bacillota</taxon>
        <taxon>Bacilli</taxon>
        <taxon>Bacillales</taxon>
        <taxon>Thermoactinomycetaceae</taxon>
        <taxon>Baia</taxon>
    </lineage>
</organism>
<dbReference type="AlphaFoldDB" id="A0A4R2S2E2"/>
<dbReference type="Gene3D" id="3.40.1190.10">
    <property type="entry name" value="Mur-like, catalytic domain"/>
    <property type="match status" value="1"/>
</dbReference>
<evidence type="ECO:0000256" key="4">
    <source>
        <dbReference type="ARBA" id="ARBA00022741"/>
    </source>
</evidence>
<dbReference type="UniPathway" id="UPA00219"/>
<feature type="domain" description="Mur ligase C-terminal" evidence="13">
    <location>
        <begin position="318"/>
        <end position="447"/>
    </location>
</feature>
<comment type="subcellular location">
    <subcellularLocation>
        <location evidence="10 11">Cytoplasm</location>
    </subcellularLocation>
</comment>
<gene>
    <name evidence="10" type="primary">murF</name>
    <name evidence="15" type="ORF">EDD57_10271</name>
</gene>
<dbReference type="EC" id="6.3.2.10" evidence="10 11"/>
<keyword evidence="5 10" id="KW-0067">ATP-binding</keyword>
<dbReference type="InterPro" id="IPR005863">
    <property type="entry name" value="UDP-N-AcMur_synth"/>
</dbReference>
<evidence type="ECO:0000256" key="11">
    <source>
        <dbReference type="RuleBase" id="RU004136"/>
    </source>
</evidence>
<dbReference type="InterPro" id="IPR004101">
    <property type="entry name" value="Mur_ligase_C"/>
</dbReference>
<feature type="domain" description="Mur ligase N-terminal catalytic" evidence="12">
    <location>
        <begin position="26"/>
        <end position="101"/>
    </location>
</feature>
<comment type="catalytic activity">
    <reaction evidence="10 11">
        <text>D-alanyl-D-alanine + UDP-N-acetyl-alpha-D-muramoyl-L-alanyl-gamma-D-glutamyl-meso-2,6-diaminopimelate + ATP = UDP-N-acetyl-alpha-D-muramoyl-L-alanyl-gamma-D-glutamyl-meso-2,6-diaminopimeloyl-D-alanyl-D-alanine + ADP + phosphate + H(+)</text>
        <dbReference type="Rhea" id="RHEA:28374"/>
        <dbReference type="ChEBI" id="CHEBI:15378"/>
        <dbReference type="ChEBI" id="CHEBI:30616"/>
        <dbReference type="ChEBI" id="CHEBI:43474"/>
        <dbReference type="ChEBI" id="CHEBI:57822"/>
        <dbReference type="ChEBI" id="CHEBI:61386"/>
        <dbReference type="ChEBI" id="CHEBI:83905"/>
        <dbReference type="ChEBI" id="CHEBI:456216"/>
        <dbReference type="EC" id="6.3.2.10"/>
    </reaction>
</comment>
<evidence type="ECO:0000256" key="6">
    <source>
        <dbReference type="ARBA" id="ARBA00022960"/>
    </source>
</evidence>
<keyword evidence="16" id="KW-1185">Reference proteome</keyword>
<dbReference type="GO" id="GO:0009252">
    <property type="term" value="P:peptidoglycan biosynthetic process"/>
    <property type="evidence" value="ECO:0007669"/>
    <property type="project" value="UniProtKB-UniRule"/>
</dbReference>
<dbReference type="SUPFAM" id="SSF53244">
    <property type="entry name" value="MurD-like peptide ligases, peptide-binding domain"/>
    <property type="match status" value="1"/>
</dbReference>
<evidence type="ECO:0000256" key="2">
    <source>
        <dbReference type="ARBA" id="ARBA00022598"/>
    </source>
</evidence>
<keyword evidence="1 10" id="KW-0963">Cytoplasm</keyword>
<evidence type="ECO:0000256" key="1">
    <source>
        <dbReference type="ARBA" id="ARBA00022490"/>
    </source>
</evidence>
<dbReference type="OrthoDB" id="9801978at2"/>
<evidence type="ECO:0000259" key="13">
    <source>
        <dbReference type="Pfam" id="PF02875"/>
    </source>
</evidence>
<keyword evidence="9 10" id="KW-0961">Cell wall biogenesis/degradation</keyword>
<evidence type="ECO:0000256" key="9">
    <source>
        <dbReference type="ARBA" id="ARBA00023316"/>
    </source>
</evidence>
<keyword evidence="4 10" id="KW-0547">Nucleotide-binding</keyword>
<dbReference type="PANTHER" id="PTHR43024:SF1">
    <property type="entry name" value="UDP-N-ACETYLMURAMOYL-TRIPEPTIDE--D-ALANYL-D-ALANINE LIGASE"/>
    <property type="match status" value="1"/>
</dbReference>
<dbReference type="InterPro" id="IPR000713">
    <property type="entry name" value="Mur_ligase_N"/>
</dbReference>
<feature type="domain" description="Mur ligase central" evidence="14">
    <location>
        <begin position="111"/>
        <end position="295"/>
    </location>
</feature>
<evidence type="ECO:0000259" key="14">
    <source>
        <dbReference type="Pfam" id="PF08245"/>
    </source>
</evidence>
<dbReference type="InterPro" id="IPR035911">
    <property type="entry name" value="MurE/MurF_N"/>
</dbReference>
<comment type="pathway">
    <text evidence="10 11">Cell wall biogenesis; peptidoglycan biosynthesis.</text>
</comment>
<dbReference type="GO" id="GO:0047480">
    <property type="term" value="F:UDP-N-acetylmuramoyl-tripeptide-D-alanyl-D-alanine ligase activity"/>
    <property type="evidence" value="ECO:0007669"/>
    <property type="project" value="UniProtKB-UniRule"/>
</dbReference>
<dbReference type="InterPro" id="IPR036565">
    <property type="entry name" value="Mur-like_cat_sf"/>
</dbReference>
<evidence type="ECO:0000256" key="8">
    <source>
        <dbReference type="ARBA" id="ARBA00023306"/>
    </source>
</evidence>
<evidence type="ECO:0000259" key="12">
    <source>
        <dbReference type="Pfam" id="PF01225"/>
    </source>
</evidence>
<dbReference type="Pfam" id="PF02875">
    <property type="entry name" value="Mur_ligase_C"/>
    <property type="match status" value="1"/>
</dbReference>
<dbReference type="GO" id="GO:0008360">
    <property type="term" value="P:regulation of cell shape"/>
    <property type="evidence" value="ECO:0007669"/>
    <property type="project" value="UniProtKB-KW"/>
</dbReference>
<dbReference type="GO" id="GO:0008766">
    <property type="term" value="F:UDP-N-acetylmuramoylalanyl-D-glutamyl-2,6-diaminopimelate-D-alanyl-D-alanine ligase activity"/>
    <property type="evidence" value="ECO:0007669"/>
    <property type="project" value="RHEA"/>
</dbReference>
<dbReference type="NCBIfam" id="TIGR01143">
    <property type="entry name" value="murF"/>
    <property type="match status" value="1"/>
</dbReference>
<proteinExistence type="inferred from homology"/>
<dbReference type="Pfam" id="PF08245">
    <property type="entry name" value="Mur_ligase_M"/>
    <property type="match status" value="1"/>
</dbReference>
<dbReference type="GO" id="GO:0005737">
    <property type="term" value="C:cytoplasm"/>
    <property type="evidence" value="ECO:0007669"/>
    <property type="project" value="UniProtKB-SubCell"/>
</dbReference>
<dbReference type="InterPro" id="IPR036615">
    <property type="entry name" value="Mur_ligase_C_dom_sf"/>
</dbReference>
<keyword evidence="7 10" id="KW-0573">Peptidoglycan synthesis</keyword>
<evidence type="ECO:0000313" key="16">
    <source>
        <dbReference type="Proteomes" id="UP000294746"/>
    </source>
</evidence>
<comment type="function">
    <text evidence="10 11">Involved in cell wall formation. Catalyzes the final step in the synthesis of UDP-N-acetylmuramoyl-pentapeptide, the precursor of murein.</text>
</comment>
<name>A0A4R2S2E2_9BACL</name>
<dbReference type="InterPro" id="IPR051046">
    <property type="entry name" value="MurCDEF_CellWall_CoF430Synth"/>
</dbReference>
<dbReference type="Gene3D" id="3.90.190.20">
    <property type="entry name" value="Mur ligase, C-terminal domain"/>
    <property type="match status" value="1"/>
</dbReference>
<keyword evidence="3 10" id="KW-0132">Cell division</keyword>
<dbReference type="PANTHER" id="PTHR43024">
    <property type="entry name" value="UDP-N-ACETYLMURAMOYL-TRIPEPTIDE--D-ALANYL-D-ALANINE LIGASE"/>
    <property type="match status" value="1"/>
</dbReference>
<reference evidence="15 16" key="1">
    <citation type="submission" date="2019-03" db="EMBL/GenBank/DDBJ databases">
        <title>Genomic Encyclopedia of Type Strains, Phase IV (KMG-IV): sequencing the most valuable type-strain genomes for metagenomic binning, comparative biology and taxonomic classification.</title>
        <authorList>
            <person name="Goeker M."/>
        </authorList>
    </citation>
    <scope>NUCLEOTIDE SEQUENCE [LARGE SCALE GENOMIC DNA]</scope>
    <source>
        <strain evidence="15 16">DSM 46831</strain>
    </source>
</reference>
<keyword evidence="6 10" id="KW-0133">Cell shape</keyword>
<comment type="caution">
    <text evidence="15">The sequence shown here is derived from an EMBL/GenBank/DDBJ whole genome shotgun (WGS) entry which is preliminary data.</text>
</comment>
<dbReference type="Gene3D" id="3.40.1390.10">
    <property type="entry name" value="MurE/MurF, N-terminal domain"/>
    <property type="match status" value="1"/>
</dbReference>
<feature type="binding site" evidence="10">
    <location>
        <begin position="113"/>
        <end position="119"/>
    </location>
    <ligand>
        <name>ATP</name>
        <dbReference type="ChEBI" id="CHEBI:30616"/>
    </ligand>
</feature>
<dbReference type="Pfam" id="PF01225">
    <property type="entry name" value="Mur_ligase"/>
    <property type="match status" value="1"/>
</dbReference>
<dbReference type="GO" id="GO:0071555">
    <property type="term" value="P:cell wall organization"/>
    <property type="evidence" value="ECO:0007669"/>
    <property type="project" value="UniProtKB-KW"/>
</dbReference>
<dbReference type="SUPFAM" id="SSF63418">
    <property type="entry name" value="MurE/MurF N-terminal domain"/>
    <property type="match status" value="1"/>
</dbReference>
<keyword evidence="2 10" id="KW-0436">Ligase</keyword>
<evidence type="ECO:0000256" key="10">
    <source>
        <dbReference type="HAMAP-Rule" id="MF_02019"/>
    </source>
</evidence>
<dbReference type="InterPro" id="IPR013221">
    <property type="entry name" value="Mur_ligase_cen"/>
</dbReference>
<comment type="similarity">
    <text evidence="10">Belongs to the MurCDEF family. MurF subfamily.</text>
</comment>
<evidence type="ECO:0000313" key="15">
    <source>
        <dbReference type="EMBL" id="TCP70429.1"/>
    </source>
</evidence>
<accession>A0A4R2S2E2</accession>
<dbReference type="GO" id="GO:0005524">
    <property type="term" value="F:ATP binding"/>
    <property type="evidence" value="ECO:0007669"/>
    <property type="project" value="UniProtKB-UniRule"/>
</dbReference>
<dbReference type="RefSeq" id="WP_131847531.1">
    <property type="nucleotide sequence ID" value="NZ_SLXV01000002.1"/>
</dbReference>
<evidence type="ECO:0000256" key="7">
    <source>
        <dbReference type="ARBA" id="ARBA00022984"/>
    </source>
</evidence>
<evidence type="ECO:0000256" key="3">
    <source>
        <dbReference type="ARBA" id="ARBA00022618"/>
    </source>
</evidence>
<dbReference type="GO" id="GO:0051301">
    <property type="term" value="P:cell division"/>
    <property type="evidence" value="ECO:0007669"/>
    <property type="project" value="UniProtKB-KW"/>
</dbReference>
<dbReference type="HAMAP" id="MF_02019">
    <property type="entry name" value="MurF"/>
    <property type="match status" value="1"/>
</dbReference>
<keyword evidence="8 10" id="KW-0131">Cell cycle</keyword>